<dbReference type="EMBL" id="ABFC01000496">
    <property type="protein sequence ID" value="EFA28841.1"/>
    <property type="molecule type" value="Genomic_DNA"/>
</dbReference>
<feature type="domain" description="DNA methylase adenine-specific" evidence="2">
    <location>
        <begin position="1"/>
        <end position="175"/>
    </location>
</feature>
<dbReference type="PANTHER" id="PTHR42998:SF1">
    <property type="entry name" value="TYPE I RESTRICTION ENZYME HINDI METHYLASE SUBUNIT"/>
    <property type="match status" value="1"/>
</dbReference>
<dbReference type="InterPro" id="IPR052916">
    <property type="entry name" value="Type-I_RE_MTase_Subunit"/>
</dbReference>
<name>A0A7G2JZY1_HAEIF</name>
<accession>A0A7G2JZY1</accession>
<evidence type="ECO:0000256" key="1">
    <source>
        <dbReference type="ARBA" id="ARBA00006594"/>
    </source>
</evidence>
<comment type="caution">
    <text evidence="3">The sequence shown here is derived from an EMBL/GenBank/DDBJ whole genome shotgun (WGS) entry which is preliminary data.</text>
</comment>
<evidence type="ECO:0000313" key="3">
    <source>
        <dbReference type="EMBL" id="EFA28841.1"/>
    </source>
</evidence>
<comment type="similarity">
    <text evidence="1">Belongs to the N(4)/N(6)-methyltransferase family.</text>
</comment>
<dbReference type="PRINTS" id="PR00507">
    <property type="entry name" value="N12N6MTFRASE"/>
</dbReference>
<dbReference type="PANTHER" id="PTHR42998">
    <property type="entry name" value="TYPE I RESTRICTION ENZYME HINDVIIP M PROTEIN-RELATED"/>
    <property type="match status" value="1"/>
</dbReference>
<dbReference type="InterPro" id="IPR029063">
    <property type="entry name" value="SAM-dependent_MTases_sf"/>
</dbReference>
<organism evidence="3">
    <name type="scientific">Haemophilus influenzae HK1212</name>
    <dbReference type="NCBI Taxonomy" id="456482"/>
    <lineage>
        <taxon>Bacteria</taxon>
        <taxon>Pseudomonadati</taxon>
        <taxon>Pseudomonadota</taxon>
        <taxon>Gammaproteobacteria</taxon>
        <taxon>Pasteurellales</taxon>
        <taxon>Pasteurellaceae</taxon>
        <taxon>Haemophilus</taxon>
    </lineage>
</organism>
<evidence type="ECO:0000259" key="2">
    <source>
        <dbReference type="Pfam" id="PF02384"/>
    </source>
</evidence>
<dbReference type="GO" id="GO:0003677">
    <property type="term" value="F:DNA binding"/>
    <property type="evidence" value="ECO:0007669"/>
    <property type="project" value="InterPro"/>
</dbReference>
<sequence>MNMAIRGIDYDFGKHNADSFTQPQHIDKKMDFIMANPPFNISDWWSESLADDPRWAYGTPPKGNANFAWLQHMIYHLSPNGKMALLLANGSMNSQTNNEGEIRKGIINADLVECMVALPGQLFTNTQIPACIWFLNRNKKRKGEVLFIDARQIGYMKDRVLRDFTADDIAKILYRFFILFSLLEKCGQN</sequence>
<protein>
    <submittedName>
        <fullName evidence="3">Putative type I restriction-modification system, M subunit</fullName>
    </submittedName>
</protein>
<dbReference type="Pfam" id="PF02384">
    <property type="entry name" value="N6_Mtase"/>
    <property type="match status" value="1"/>
</dbReference>
<dbReference type="InterPro" id="IPR003356">
    <property type="entry name" value="DNA_methylase_A-5"/>
</dbReference>
<dbReference type="AlphaFoldDB" id="A0A7G2JZY1"/>
<proteinExistence type="inferred from homology"/>
<reference evidence="3" key="1">
    <citation type="journal article" date="2010" name="Genomics">
        <title>Tracing phylogenomic events leading to diversity of Haemophilus influenzae and the emergence of Brazilian Purpuric Fever (BPF)-associated clones.</title>
        <authorList>
            <person name="Papazisi L."/>
            <person name="Ratnayake S."/>
            <person name="Remortel B.G."/>
            <person name="Bock G.R."/>
            <person name="Liang W."/>
            <person name="Saeed A.I."/>
            <person name="Liu J."/>
            <person name="Fleischmann R.D."/>
            <person name="Kilian M."/>
            <person name="Peterson S.N."/>
        </authorList>
    </citation>
    <scope>NUCLEOTIDE SEQUENCE [LARGE SCALE GENOMIC DNA]</scope>
    <source>
        <strain evidence="3">HK1212</strain>
    </source>
</reference>
<gene>
    <name evidence="3" type="ORF">HAINFHK1212_0362</name>
</gene>
<dbReference type="Gene3D" id="3.40.50.150">
    <property type="entry name" value="Vaccinia Virus protein VP39"/>
    <property type="match status" value="1"/>
</dbReference>
<dbReference type="GO" id="GO:0008170">
    <property type="term" value="F:N-methyltransferase activity"/>
    <property type="evidence" value="ECO:0007669"/>
    <property type="project" value="InterPro"/>
</dbReference>
<dbReference type="SUPFAM" id="SSF53335">
    <property type="entry name" value="S-adenosyl-L-methionine-dependent methyltransferases"/>
    <property type="match status" value="1"/>
</dbReference>